<reference evidence="2" key="1">
    <citation type="submission" date="2020-03" db="EMBL/GenBank/DDBJ databases">
        <title>Draft Genome Sequence of Cylindrodendrum hubeiense.</title>
        <authorList>
            <person name="Buettner E."/>
            <person name="Kellner H."/>
        </authorList>
    </citation>
    <scope>NUCLEOTIDE SEQUENCE</scope>
    <source>
        <strain evidence="2">IHI 201604</strain>
    </source>
</reference>
<dbReference type="Proteomes" id="UP000722485">
    <property type="component" value="Unassembled WGS sequence"/>
</dbReference>
<comment type="caution">
    <text evidence="2">The sequence shown here is derived from an EMBL/GenBank/DDBJ whole genome shotgun (WGS) entry which is preliminary data.</text>
</comment>
<dbReference type="EMBL" id="JAANBB010000004">
    <property type="protein sequence ID" value="KAF7557624.1"/>
    <property type="molecule type" value="Genomic_DNA"/>
</dbReference>
<dbReference type="AlphaFoldDB" id="A0A9P5LDA0"/>
<organism evidence="2 3">
    <name type="scientific">Cylindrodendrum hubeiense</name>
    <dbReference type="NCBI Taxonomy" id="595255"/>
    <lineage>
        <taxon>Eukaryota</taxon>
        <taxon>Fungi</taxon>
        <taxon>Dikarya</taxon>
        <taxon>Ascomycota</taxon>
        <taxon>Pezizomycotina</taxon>
        <taxon>Sordariomycetes</taxon>
        <taxon>Hypocreomycetidae</taxon>
        <taxon>Hypocreales</taxon>
        <taxon>Nectriaceae</taxon>
        <taxon>Cylindrodendrum</taxon>
    </lineage>
</organism>
<keyword evidence="3" id="KW-1185">Reference proteome</keyword>
<evidence type="ECO:0000313" key="2">
    <source>
        <dbReference type="EMBL" id="KAF7557624.1"/>
    </source>
</evidence>
<feature type="region of interest" description="Disordered" evidence="1">
    <location>
        <begin position="261"/>
        <end position="291"/>
    </location>
</feature>
<gene>
    <name evidence="2" type="ORF">G7Z17_g569</name>
</gene>
<sequence length="368" mass="40679">MDLQASFGQASKPLTDSEEGGCAPSLPAHVNDSDFGPATKDAVPDREGLTDMTFSLITYHAMPSGRLVISALQKKTASGVGGDDSGVMAASPSASNALDTDLHMQYLQRFEQQAFTLLRFCDPESSPYSWFTWHNTQCFVAATRLSALRPLQAASPPRMQDHTELLRLTLTVLENTRLVHTDPRGEGFRWWVNIPWHALAIAFAECYAYEDKALVRQVWPLVEASYQLHRAAIETRSDGILHGPLANLMRRAREKLAPTFQDDPVASRSPSEMIATPSPWVPGTTMTPDSESPIEAADVSLIQTQIWNPHTLFADHQSALATDMPTAGSPPSMDVSDESWQMWEEFVADISFEDFGSPSMFLYENSNE</sequence>
<feature type="compositionally biased region" description="Polar residues" evidence="1">
    <location>
        <begin position="1"/>
        <end position="14"/>
    </location>
</feature>
<evidence type="ECO:0000313" key="3">
    <source>
        <dbReference type="Proteomes" id="UP000722485"/>
    </source>
</evidence>
<name>A0A9P5LDA0_9HYPO</name>
<evidence type="ECO:0000256" key="1">
    <source>
        <dbReference type="SAM" id="MobiDB-lite"/>
    </source>
</evidence>
<feature type="region of interest" description="Disordered" evidence="1">
    <location>
        <begin position="1"/>
        <end position="44"/>
    </location>
</feature>
<protein>
    <submittedName>
        <fullName evidence="2">Uncharacterized protein</fullName>
    </submittedName>
</protein>
<dbReference type="OrthoDB" id="424974at2759"/>
<proteinExistence type="predicted"/>
<accession>A0A9P5LDA0</accession>